<evidence type="ECO:0008006" key="4">
    <source>
        <dbReference type="Google" id="ProtNLM"/>
    </source>
</evidence>
<dbReference type="EMBL" id="JACHMH010000001">
    <property type="protein sequence ID" value="MBB4679738.1"/>
    <property type="molecule type" value="Genomic_DNA"/>
</dbReference>
<gene>
    <name evidence="2" type="ORF">HNR67_005856</name>
</gene>
<keyword evidence="3" id="KW-1185">Reference proteome</keyword>
<name>A0A7W7CEK6_9PSEU</name>
<protein>
    <recommendedName>
        <fullName evidence="4">Lipoprotein</fullName>
    </recommendedName>
</protein>
<dbReference type="RefSeq" id="WP_185005450.1">
    <property type="nucleotide sequence ID" value="NZ_BAAAUI010000001.1"/>
</dbReference>
<reference evidence="2 3" key="1">
    <citation type="submission" date="2020-08" db="EMBL/GenBank/DDBJ databases">
        <title>Sequencing the genomes of 1000 actinobacteria strains.</title>
        <authorList>
            <person name="Klenk H.-P."/>
        </authorList>
    </citation>
    <scope>NUCLEOTIDE SEQUENCE [LARGE SCALE GENOMIC DNA]</scope>
    <source>
        <strain evidence="2 3">DSM 44230</strain>
    </source>
</reference>
<dbReference type="AlphaFoldDB" id="A0A7W7CEK6"/>
<dbReference type="PROSITE" id="PS51257">
    <property type="entry name" value="PROKAR_LIPOPROTEIN"/>
    <property type="match status" value="1"/>
</dbReference>
<evidence type="ECO:0000313" key="3">
    <source>
        <dbReference type="Proteomes" id="UP000533598"/>
    </source>
</evidence>
<evidence type="ECO:0000313" key="2">
    <source>
        <dbReference type="EMBL" id="MBB4679738.1"/>
    </source>
</evidence>
<feature type="signal peptide" evidence="1">
    <location>
        <begin position="1"/>
        <end position="20"/>
    </location>
</feature>
<accession>A0A7W7CEK6</accession>
<feature type="chain" id="PRO_5039211685" description="Lipoprotein" evidence="1">
    <location>
        <begin position="21"/>
        <end position="217"/>
    </location>
</feature>
<sequence>MRRTVIAGLAIALVALLSGCDDLGDQALPVSATKQQVIAQTTVSPATAGDCNRTGPKIRSVLPTLTSKFHIAKANPCVPLIGLVDEVLGVVPRSERAALAAFQDRLGRLVGAANTVNTVLTCAYQTDRLGIVLYQEKAQALSLGLVVAIRGKLDAAAEVAACYLKVTLTGFLADPPPGKPQVPCFHRGSRKQGGEDYSLFWVGSSEAMCLALAKLGG</sequence>
<dbReference type="Proteomes" id="UP000533598">
    <property type="component" value="Unassembled WGS sequence"/>
</dbReference>
<organism evidence="2 3">
    <name type="scientific">Crossiella cryophila</name>
    <dbReference type="NCBI Taxonomy" id="43355"/>
    <lineage>
        <taxon>Bacteria</taxon>
        <taxon>Bacillati</taxon>
        <taxon>Actinomycetota</taxon>
        <taxon>Actinomycetes</taxon>
        <taxon>Pseudonocardiales</taxon>
        <taxon>Pseudonocardiaceae</taxon>
        <taxon>Crossiella</taxon>
    </lineage>
</organism>
<keyword evidence="1" id="KW-0732">Signal</keyword>
<comment type="caution">
    <text evidence="2">The sequence shown here is derived from an EMBL/GenBank/DDBJ whole genome shotgun (WGS) entry which is preliminary data.</text>
</comment>
<proteinExistence type="predicted"/>
<evidence type="ECO:0000256" key="1">
    <source>
        <dbReference type="SAM" id="SignalP"/>
    </source>
</evidence>